<name>A0A6J4PVJ1_9BACT</name>
<keyword evidence="6 8" id="KW-1133">Transmembrane helix</keyword>
<dbReference type="EMBL" id="CADCUQ010000719">
    <property type="protein sequence ID" value="CAA9425301.1"/>
    <property type="molecule type" value="Genomic_DNA"/>
</dbReference>
<reference evidence="10" key="1">
    <citation type="submission" date="2020-02" db="EMBL/GenBank/DDBJ databases">
        <authorList>
            <person name="Meier V. D."/>
        </authorList>
    </citation>
    <scope>NUCLEOTIDE SEQUENCE</scope>
    <source>
        <strain evidence="10">AVDCRST_MAG64</strain>
    </source>
</reference>
<evidence type="ECO:0000256" key="8">
    <source>
        <dbReference type="SAM" id="Phobius"/>
    </source>
</evidence>
<keyword evidence="4" id="KW-1003">Cell membrane</keyword>
<proteinExistence type="inferred from homology"/>
<feature type="transmembrane region" description="Helical" evidence="8">
    <location>
        <begin position="282"/>
        <end position="300"/>
    </location>
</feature>
<evidence type="ECO:0000256" key="1">
    <source>
        <dbReference type="ARBA" id="ARBA00004651"/>
    </source>
</evidence>
<dbReference type="SUPFAM" id="SSF103481">
    <property type="entry name" value="Multidrug resistance efflux transporter EmrE"/>
    <property type="match status" value="2"/>
</dbReference>
<evidence type="ECO:0000256" key="5">
    <source>
        <dbReference type="ARBA" id="ARBA00022692"/>
    </source>
</evidence>
<feature type="transmembrane region" description="Helical" evidence="8">
    <location>
        <begin position="70"/>
        <end position="91"/>
    </location>
</feature>
<feature type="transmembrane region" description="Helical" evidence="8">
    <location>
        <begin position="111"/>
        <end position="131"/>
    </location>
</feature>
<keyword evidence="7 8" id="KW-0472">Membrane</keyword>
<dbReference type="Pfam" id="PF00892">
    <property type="entry name" value="EamA"/>
    <property type="match status" value="1"/>
</dbReference>
<evidence type="ECO:0000256" key="2">
    <source>
        <dbReference type="ARBA" id="ARBA00007362"/>
    </source>
</evidence>
<feature type="transmembrane region" description="Helical" evidence="8">
    <location>
        <begin position="306"/>
        <end position="327"/>
    </location>
</feature>
<gene>
    <name evidence="10" type="ORF">AVDCRST_MAG64-3130</name>
</gene>
<comment type="subcellular location">
    <subcellularLocation>
        <location evidence="1">Cell membrane</location>
        <topology evidence="1">Multi-pass membrane protein</topology>
    </subcellularLocation>
</comment>
<sequence length="348" mass="36672">MRTSAGATLIPAATAPPGGAGPDALAPASLDCAAAAAADARRTRVGLAYGLGAYLAWGFIPAYFKLLAHVAPLTVLAHRVVWSVAFLGLLLTLQRKWGEVRAALRGGRTMLALLCSTVLIATNWYVFIWAIDHGQLLQASLGYFINPLVNVLLGVVVLRERLTGGQMVGLALAAAGVANLTLGAGGVPWVALTLAVSFALYGLLRKTAPVAPLAGLSIETAILFPLALLVVTGAVPSPGGHGTGELSRRTYVMLSAAGVITAIPLLWFAAGARRLRLSTMGFIQYLAPTCQFLLAVLVYHEPFPRRHFVSFALIWAALGAYTLDSVLRHRKARPSRAHFCDEPAAVPE</sequence>
<feature type="transmembrane region" description="Helical" evidence="8">
    <location>
        <begin position="188"/>
        <end position="204"/>
    </location>
</feature>
<feature type="domain" description="EamA" evidence="9">
    <location>
        <begin position="46"/>
        <end position="178"/>
    </location>
</feature>
<dbReference type="NCBIfam" id="TIGR00688">
    <property type="entry name" value="rarD"/>
    <property type="match status" value="1"/>
</dbReference>
<dbReference type="PANTHER" id="PTHR22911:SF137">
    <property type="entry name" value="SOLUTE CARRIER FAMILY 35 MEMBER G2-RELATED"/>
    <property type="match status" value="1"/>
</dbReference>
<keyword evidence="5 8" id="KW-0812">Transmembrane</keyword>
<feature type="transmembrane region" description="Helical" evidence="8">
    <location>
        <begin position="137"/>
        <end position="158"/>
    </location>
</feature>
<evidence type="ECO:0000256" key="4">
    <source>
        <dbReference type="ARBA" id="ARBA00022475"/>
    </source>
</evidence>
<dbReference type="GO" id="GO:0005886">
    <property type="term" value="C:plasma membrane"/>
    <property type="evidence" value="ECO:0007669"/>
    <property type="project" value="UniProtKB-SubCell"/>
</dbReference>
<accession>A0A6J4PVJ1</accession>
<dbReference type="AlphaFoldDB" id="A0A6J4PVJ1"/>
<feature type="transmembrane region" description="Helical" evidence="8">
    <location>
        <begin position="46"/>
        <end position="64"/>
    </location>
</feature>
<evidence type="ECO:0000259" key="9">
    <source>
        <dbReference type="Pfam" id="PF00892"/>
    </source>
</evidence>
<evidence type="ECO:0000256" key="6">
    <source>
        <dbReference type="ARBA" id="ARBA00022989"/>
    </source>
</evidence>
<evidence type="ECO:0000256" key="7">
    <source>
        <dbReference type="ARBA" id="ARBA00023136"/>
    </source>
</evidence>
<comment type="similarity">
    <text evidence="2">Belongs to the EamA transporter family.</text>
</comment>
<dbReference type="InterPro" id="IPR000620">
    <property type="entry name" value="EamA_dom"/>
</dbReference>
<evidence type="ECO:0000313" key="10">
    <source>
        <dbReference type="EMBL" id="CAA9425301.1"/>
    </source>
</evidence>
<feature type="transmembrane region" description="Helical" evidence="8">
    <location>
        <begin position="251"/>
        <end position="270"/>
    </location>
</feature>
<dbReference type="PANTHER" id="PTHR22911">
    <property type="entry name" value="ACYL-MALONYL CONDENSING ENZYME-RELATED"/>
    <property type="match status" value="1"/>
</dbReference>
<dbReference type="InterPro" id="IPR037185">
    <property type="entry name" value="EmrE-like"/>
</dbReference>
<feature type="transmembrane region" description="Helical" evidence="8">
    <location>
        <begin position="211"/>
        <end position="231"/>
    </location>
</feature>
<keyword evidence="3" id="KW-0813">Transport</keyword>
<protein>
    <submittedName>
        <fullName evidence="10">Uncharacterized inner membrane protein RarD</fullName>
    </submittedName>
</protein>
<organism evidence="10">
    <name type="scientific">uncultured Phycisphaerae bacterium</name>
    <dbReference type="NCBI Taxonomy" id="904963"/>
    <lineage>
        <taxon>Bacteria</taxon>
        <taxon>Pseudomonadati</taxon>
        <taxon>Planctomycetota</taxon>
        <taxon>Phycisphaerae</taxon>
        <taxon>environmental samples</taxon>
    </lineage>
</organism>
<dbReference type="InterPro" id="IPR004626">
    <property type="entry name" value="RarD"/>
</dbReference>
<feature type="transmembrane region" description="Helical" evidence="8">
    <location>
        <begin position="165"/>
        <end position="182"/>
    </location>
</feature>
<evidence type="ECO:0000256" key="3">
    <source>
        <dbReference type="ARBA" id="ARBA00022448"/>
    </source>
</evidence>